<keyword evidence="5 6" id="KW-0472">Membrane</keyword>
<keyword evidence="2" id="KW-0488">Methylation</keyword>
<comment type="caution">
    <text evidence="7">The sequence shown here is derived from an EMBL/GenBank/DDBJ whole genome shotgun (WGS) entry which is preliminary data.</text>
</comment>
<evidence type="ECO:0000256" key="5">
    <source>
        <dbReference type="ARBA" id="ARBA00023136"/>
    </source>
</evidence>
<sequence>MKTEFKTKFLQHLNIKKQEEGFTLIELLVVVIIIGILAAVALPSLLSQANKAKQVEARNNVGAMNRAQQAFFLEKGQFGAYNDLGVGIQTETTNYKYEFSPAAPTTANSGIAILASTLTKGLKPYTGLVWAEVDATTSQSTTRALLCEEKLPKADAGGPTVAAPAVACGAMVNLGE</sequence>
<dbReference type="PANTHER" id="PTHR30093">
    <property type="entry name" value="GENERAL SECRETION PATHWAY PROTEIN G"/>
    <property type="match status" value="1"/>
</dbReference>
<evidence type="ECO:0000256" key="4">
    <source>
        <dbReference type="ARBA" id="ARBA00022989"/>
    </source>
</evidence>
<comment type="subcellular location">
    <subcellularLocation>
        <location evidence="1">Membrane</location>
        <topology evidence="1">Single-pass membrane protein</topology>
    </subcellularLocation>
</comment>
<evidence type="ECO:0000313" key="8">
    <source>
        <dbReference type="Proteomes" id="UP001525890"/>
    </source>
</evidence>
<dbReference type="InterPro" id="IPR000983">
    <property type="entry name" value="Bac_GSPG_pilin"/>
</dbReference>
<gene>
    <name evidence="7" type="ORF">NG799_05125</name>
</gene>
<dbReference type="InterPro" id="IPR031975">
    <property type="entry name" value="Pilin_GH"/>
</dbReference>
<proteinExistence type="predicted"/>
<dbReference type="PRINTS" id="PR00813">
    <property type="entry name" value="BCTERIALGSPG"/>
</dbReference>
<dbReference type="PANTHER" id="PTHR30093:SF44">
    <property type="entry name" value="TYPE II SECRETION SYSTEM CORE PROTEIN G"/>
    <property type="match status" value="1"/>
</dbReference>
<organism evidence="7 8">
    <name type="scientific">Laspinema palackyanum D2a</name>
    <dbReference type="NCBI Taxonomy" id="2953684"/>
    <lineage>
        <taxon>Bacteria</taxon>
        <taxon>Bacillati</taxon>
        <taxon>Cyanobacteriota</taxon>
        <taxon>Cyanophyceae</taxon>
        <taxon>Oscillatoriophycideae</taxon>
        <taxon>Oscillatoriales</taxon>
        <taxon>Laspinemataceae</taxon>
        <taxon>Laspinema</taxon>
        <taxon>Laspinema palackyanum</taxon>
    </lineage>
</organism>
<evidence type="ECO:0000256" key="1">
    <source>
        <dbReference type="ARBA" id="ARBA00004167"/>
    </source>
</evidence>
<dbReference type="Gene3D" id="3.30.700.10">
    <property type="entry name" value="Glycoprotein, Type 4 Pilin"/>
    <property type="match status" value="1"/>
</dbReference>
<evidence type="ECO:0000313" key="7">
    <source>
        <dbReference type="EMBL" id="MCT7965716.1"/>
    </source>
</evidence>
<dbReference type="SUPFAM" id="SSF54523">
    <property type="entry name" value="Pili subunits"/>
    <property type="match status" value="1"/>
</dbReference>
<dbReference type="Pfam" id="PF07963">
    <property type="entry name" value="N_methyl"/>
    <property type="match status" value="1"/>
</dbReference>
<dbReference type="InterPro" id="IPR012902">
    <property type="entry name" value="N_methyl_site"/>
</dbReference>
<dbReference type="RefSeq" id="WP_368005400.1">
    <property type="nucleotide sequence ID" value="NZ_JAMXFF010000005.1"/>
</dbReference>
<reference evidence="7 8" key="1">
    <citation type="journal article" date="2022" name="Front. Microbiol.">
        <title>High genomic differentiation and limited gene flow indicate recent cryptic speciation within the genus Laspinema (cyanobacteria).</title>
        <authorList>
            <person name="Stanojkovic A."/>
            <person name="Skoupy S."/>
            <person name="Skaloud P."/>
            <person name="Dvorak P."/>
        </authorList>
    </citation>
    <scope>NUCLEOTIDE SEQUENCE [LARGE SCALE GENOMIC DNA]</scope>
    <source>
        <strain evidence="7 8">D2a</strain>
    </source>
</reference>
<dbReference type="InterPro" id="IPR045584">
    <property type="entry name" value="Pilin-like"/>
</dbReference>
<keyword evidence="4 6" id="KW-1133">Transmembrane helix</keyword>
<dbReference type="NCBIfam" id="TIGR02532">
    <property type="entry name" value="IV_pilin_GFxxxE"/>
    <property type="match status" value="1"/>
</dbReference>
<keyword evidence="8" id="KW-1185">Reference proteome</keyword>
<accession>A0ABT2MP99</accession>
<dbReference type="PROSITE" id="PS00409">
    <property type="entry name" value="PROKAR_NTER_METHYL"/>
    <property type="match status" value="1"/>
</dbReference>
<dbReference type="EMBL" id="JAMXFF010000005">
    <property type="protein sequence ID" value="MCT7965716.1"/>
    <property type="molecule type" value="Genomic_DNA"/>
</dbReference>
<keyword evidence="3 6" id="KW-0812">Transmembrane</keyword>
<protein>
    <submittedName>
        <fullName evidence="7">Prepilin-type N-terminal cleavage/methylation domain-containing protein</fullName>
    </submittedName>
</protein>
<name>A0ABT2MP99_9CYAN</name>
<evidence type="ECO:0000256" key="3">
    <source>
        <dbReference type="ARBA" id="ARBA00022692"/>
    </source>
</evidence>
<feature type="transmembrane region" description="Helical" evidence="6">
    <location>
        <begin position="21"/>
        <end position="46"/>
    </location>
</feature>
<dbReference type="Proteomes" id="UP001525890">
    <property type="component" value="Unassembled WGS sequence"/>
</dbReference>
<evidence type="ECO:0000256" key="2">
    <source>
        <dbReference type="ARBA" id="ARBA00022481"/>
    </source>
</evidence>
<evidence type="ECO:0000256" key="6">
    <source>
        <dbReference type="SAM" id="Phobius"/>
    </source>
</evidence>
<dbReference type="Pfam" id="PF16734">
    <property type="entry name" value="Pilin_GH"/>
    <property type="match status" value="1"/>
</dbReference>